<sequence>MIGCKMDRGHGPDAISMLSRRSSHDLLRIAVPRSDVICMHVCVHICTKVQLCSTRSRTQTNLVWRLKARQCSCVSKQAKLRMLLAQLAALLISLSPVYIEKRQESTVSRPDKEWIQGPVVDLAMQQLSDSVRIQAV</sequence>
<comment type="caution">
    <text evidence="1">The sequence shown here is derived from an EMBL/GenBank/DDBJ whole genome shotgun (WGS) entry which is preliminary data.</text>
</comment>
<keyword evidence="2" id="KW-1185">Reference proteome</keyword>
<protein>
    <submittedName>
        <fullName evidence="1">Uncharacterized protein</fullName>
    </submittedName>
</protein>
<reference evidence="1 2" key="1">
    <citation type="journal article" date="2012" name="Plant Cell">
        <title>Genome comparison of barley and maize smut fungi reveals targeted loss of RNA silencing components and species-specific presence of transposable elements.</title>
        <authorList>
            <person name="Laurie J.D."/>
            <person name="Ali S."/>
            <person name="Linning R."/>
            <person name="Mannhaupt G."/>
            <person name="Wong P."/>
            <person name="Gueldener U."/>
            <person name="Muensterkoetter M."/>
            <person name="Moore R."/>
            <person name="Kahmann R."/>
            <person name="Bakkeren G."/>
            <person name="Schirawski J."/>
        </authorList>
    </citation>
    <scope>NUCLEOTIDE SEQUENCE [LARGE SCALE GENOMIC DNA]</scope>
    <source>
        <strain evidence="2">Uh4875-4</strain>
    </source>
</reference>
<proteinExistence type="predicted"/>
<evidence type="ECO:0000313" key="1">
    <source>
        <dbReference type="EMBL" id="CCF48373.1"/>
    </source>
</evidence>
<name>I2FN80_USTHO</name>
<organism evidence="1 2">
    <name type="scientific">Ustilago hordei</name>
    <name type="common">Barley covered smut fungus</name>
    <dbReference type="NCBI Taxonomy" id="120017"/>
    <lineage>
        <taxon>Eukaryota</taxon>
        <taxon>Fungi</taxon>
        <taxon>Dikarya</taxon>
        <taxon>Basidiomycota</taxon>
        <taxon>Ustilaginomycotina</taxon>
        <taxon>Ustilaginomycetes</taxon>
        <taxon>Ustilaginales</taxon>
        <taxon>Ustilaginaceae</taxon>
        <taxon>Ustilago</taxon>
    </lineage>
</organism>
<dbReference type="HOGENOM" id="CLU_1876984_0_0_1"/>
<accession>I2FN80</accession>
<dbReference type="AlphaFoldDB" id="I2FN80"/>
<gene>
    <name evidence="1" type="ORF">UHOR_08887</name>
</gene>
<dbReference type="EMBL" id="CAGI01000134">
    <property type="protein sequence ID" value="CCF48373.1"/>
    <property type="molecule type" value="Genomic_DNA"/>
</dbReference>
<evidence type="ECO:0000313" key="2">
    <source>
        <dbReference type="Proteomes" id="UP000006174"/>
    </source>
</evidence>
<dbReference type="Proteomes" id="UP000006174">
    <property type="component" value="Unassembled WGS sequence"/>
</dbReference>